<protein>
    <submittedName>
        <fullName evidence="3">Transcriptional regulator</fullName>
    </submittedName>
</protein>
<dbReference type="RefSeq" id="WP_054126158.1">
    <property type="nucleotide sequence ID" value="NZ_CP180191.1"/>
</dbReference>
<evidence type="ECO:0000313" key="3">
    <source>
        <dbReference type="EMBL" id="MFC3148873.1"/>
    </source>
</evidence>
<sequence length="111" mass="12631">MIMMDTHSIPTPEAYEPSRLLEYLKSKLALPTDAALAAQLGVQRAVLSRIRNRKADFGAALLIRIHELTDIPTKELRRIMGDRRGYFRMPHDQRVTTSSRPDGLPDDDMVE</sequence>
<evidence type="ECO:0000256" key="1">
    <source>
        <dbReference type="SAM" id="MobiDB-lite"/>
    </source>
</evidence>
<evidence type="ECO:0000259" key="2">
    <source>
        <dbReference type="PROSITE" id="PS50943"/>
    </source>
</evidence>
<feature type="region of interest" description="Disordered" evidence="1">
    <location>
        <begin position="89"/>
        <end position="111"/>
    </location>
</feature>
<dbReference type="SUPFAM" id="SSF47413">
    <property type="entry name" value="lambda repressor-like DNA-binding domains"/>
    <property type="match status" value="1"/>
</dbReference>
<dbReference type="PROSITE" id="PS50943">
    <property type="entry name" value="HTH_CROC1"/>
    <property type="match status" value="1"/>
</dbReference>
<reference evidence="4" key="1">
    <citation type="journal article" date="2019" name="Int. J. Syst. Evol. Microbiol.">
        <title>The Global Catalogue of Microorganisms (GCM) 10K type strain sequencing project: providing services to taxonomists for standard genome sequencing and annotation.</title>
        <authorList>
            <consortium name="The Broad Institute Genomics Platform"/>
            <consortium name="The Broad Institute Genome Sequencing Center for Infectious Disease"/>
            <person name="Wu L."/>
            <person name="Ma J."/>
        </authorList>
    </citation>
    <scope>NUCLEOTIDE SEQUENCE [LARGE SCALE GENOMIC DNA]</scope>
    <source>
        <strain evidence="4">KCTC 52168</strain>
    </source>
</reference>
<keyword evidence="4" id="KW-1185">Reference proteome</keyword>
<dbReference type="InterPro" id="IPR010982">
    <property type="entry name" value="Lambda_DNA-bd_dom_sf"/>
</dbReference>
<dbReference type="CDD" id="cd00093">
    <property type="entry name" value="HTH_XRE"/>
    <property type="match status" value="1"/>
</dbReference>
<gene>
    <name evidence="3" type="ORF">ACFOEN_14680</name>
</gene>
<organism evidence="3 4">
    <name type="scientific">Piscinibacterium candidicorallinum</name>
    <dbReference type="NCBI Taxonomy" id="1793872"/>
    <lineage>
        <taxon>Bacteria</taxon>
        <taxon>Pseudomonadati</taxon>
        <taxon>Pseudomonadota</taxon>
        <taxon>Betaproteobacteria</taxon>
        <taxon>Burkholderiales</taxon>
        <taxon>Piscinibacterium</taxon>
    </lineage>
</organism>
<feature type="domain" description="HTH cro/C1-type" evidence="2">
    <location>
        <begin position="34"/>
        <end position="76"/>
    </location>
</feature>
<evidence type="ECO:0000313" key="4">
    <source>
        <dbReference type="Proteomes" id="UP001595556"/>
    </source>
</evidence>
<dbReference type="EMBL" id="JBHRTI010000010">
    <property type="protein sequence ID" value="MFC3148873.1"/>
    <property type="molecule type" value="Genomic_DNA"/>
</dbReference>
<accession>A0ABV7H811</accession>
<dbReference type="InterPro" id="IPR001387">
    <property type="entry name" value="Cro/C1-type_HTH"/>
</dbReference>
<name>A0ABV7H811_9BURK</name>
<proteinExistence type="predicted"/>
<dbReference type="Proteomes" id="UP001595556">
    <property type="component" value="Unassembled WGS sequence"/>
</dbReference>
<comment type="caution">
    <text evidence="3">The sequence shown here is derived from an EMBL/GenBank/DDBJ whole genome shotgun (WGS) entry which is preliminary data.</text>
</comment>